<dbReference type="Proteomes" id="UP000578697">
    <property type="component" value="Unassembled WGS sequence"/>
</dbReference>
<dbReference type="EMBL" id="JACHFR010000002">
    <property type="protein sequence ID" value="MBB5218816.1"/>
    <property type="molecule type" value="Genomic_DNA"/>
</dbReference>
<name>A0A840SFX9_9SPIR</name>
<evidence type="ECO:0000313" key="1">
    <source>
        <dbReference type="EMBL" id="MBB5218816.1"/>
    </source>
</evidence>
<gene>
    <name evidence="1" type="ORF">HNP77_001185</name>
</gene>
<keyword evidence="2" id="KW-1185">Reference proteome</keyword>
<proteinExistence type="predicted"/>
<dbReference type="RefSeq" id="WP_184652256.1">
    <property type="nucleotide sequence ID" value="NZ_JACHFR010000002.1"/>
</dbReference>
<organism evidence="1 2">
    <name type="scientific">Treponema rectale</name>
    <dbReference type="NCBI Taxonomy" id="744512"/>
    <lineage>
        <taxon>Bacteria</taxon>
        <taxon>Pseudomonadati</taxon>
        <taxon>Spirochaetota</taxon>
        <taxon>Spirochaetia</taxon>
        <taxon>Spirochaetales</taxon>
        <taxon>Treponemataceae</taxon>
        <taxon>Treponema</taxon>
    </lineage>
</organism>
<comment type="caution">
    <text evidence="1">The sequence shown here is derived from an EMBL/GenBank/DDBJ whole genome shotgun (WGS) entry which is preliminary data.</text>
</comment>
<evidence type="ECO:0000313" key="2">
    <source>
        <dbReference type="Proteomes" id="UP000578697"/>
    </source>
</evidence>
<protein>
    <recommendedName>
        <fullName evidence="3">Lipoprotein</fullName>
    </recommendedName>
</protein>
<evidence type="ECO:0008006" key="3">
    <source>
        <dbReference type="Google" id="ProtNLM"/>
    </source>
</evidence>
<sequence>MIEIKKLPLLKFAVAGVLFITLTSCSSEVKSDNEEKPYSYLTGEYETSYGKLVITSDENYLLTEDGDCLSTYVDYHNDGTADISIPALVSDAVSKTVSVIPYHKVSKDSSGKTYYCGVEVNVKGDEEVGLKYTTNTVTDINSLPSYNLVCNEVRDVIKIFIDKNKNEVKPYKVIRYLPDIILEIDDYPEIVRPEGSKTGQLKFSYIDKYFQTDDSGNVEIKIKEYTWTIDSPFTKEWL</sequence>
<dbReference type="PROSITE" id="PS51257">
    <property type="entry name" value="PROKAR_LIPOPROTEIN"/>
    <property type="match status" value="1"/>
</dbReference>
<accession>A0A840SFX9</accession>
<reference evidence="1 2" key="1">
    <citation type="submission" date="2020-08" db="EMBL/GenBank/DDBJ databases">
        <title>Genomic Encyclopedia of Type Strains, Phase IV (KMG-IV): sequencing the most valuable type-strain genomes for metagenomic binning, comparative biology and taxonomic classification.</title>
        <authorList>
            <person name="Goeker M."/>
        </authorList>
    </citation>
    <scope>NUCLEOTIDE SEQUENCE [LARGE SCALE GENOMIC DNA]</scope>
    <source>
        <strain evidence="1 2">DSM 103679</strain>
    </source>
</reference>
<dbReference type="AlphaFoldDB" id="A0A840SFX9"/>